<protein>
    <submittedName>
        <fullName evidence="2">Uncharacterized protein</fullName>
    </submittedName>
</protein>
<evidence type="ECO:0000313" key="2">
    <source>
        <dbReference type="EMBL" id="KIF83288.1"/>
    </source>
</evidence>
<dbReference type="EMBL" id="JWJG01000028">
    <property type="protein sequence ID" value="KIF83288.1"/>
    <property type="molecule type" value="Genomic_DNA"/>
</dbReference>
<reference evidence="2 3" key="1">
    <citation type="submission" date="2014-12" db="EMBL/GenBank/DDBJ databases">
        <title>Denitrispirillum autotrophicum gen. nov., sp. nov., Denitrifying, Facultatively Autotrophic Bacteria Isolated from Rice Paddy Soil.</title>
        <authorList>
            <person name="Ishii S."/>
            <person name="Ashida N."/>
            <person name="Ohno H."/>
            <person name="Otsuka S."/>
            <person name="Yokota A."/>
            <person name="Senoo K."/>
        </authorList>
    </citation>
    <scope>NUCLEOTIDE SEQUENCE [LARGE SCALE GENOMIC DNA]</scope>
    <source>
        <strain evidence="2 3">TSA66</strain>
    </source>
</reference>
<organism evidence="2 3">
    <name type="scientific">Noviherbaspirillum autotrophicum</name>
    <dbReference type="NCBI Taxonomy" id="709839"/>
    <lineage>
        <taxon>Bacteria</taxon>
        <taxon>Pseudomonadati</taxon>
        <taxon>Pseudomonadota</taxon>
        <taxon>Betaproteobacteria</taxon>
        <taxon>Burkholderiales</taxon>
        <taxon>Oxalobacteraceae</taxon>
        <taxon>Noviherbaspirillum</taxon>
    </lineage>
</organism>
<dbReference type="Proteomes" id="UP000031572">
    <property type="component" value="Unassembled WGS sequence"/>
</dbReference>
<keyword evidence="1" id="KW-1133">Transmembrane helix</keyword>
<feature type="transmembrane region" description="Helical" evidence="1">
    <location>
        <begin position="24"/>
        <end position="44"/>
    </location>
</feature>
<evidence type="ECO:0000256" key="1">
    <source>
        <dbReference type="SAM" id="Phobius"/>
    </source>
</evidence>
<dbReference type="STRING" id="709839.TSA66_24590"/>
<feature type="transmembrane region" description="Helical" evidence="1">
    <location>
        <begin position="50"/>
        <end position="73"/>
    </location>
</feature>
<gene>
    <name evidence="2" type="ORF">TSA66_24590</name>
</gene>
<accession>A0A0C1Y8M5</accession>
<sequence>MLRHHPALTAAQATRLARGCYCQIRLRCALLGFLLCLTVALAFLDSVHLAFAFAAAAGLPLGVAVLVPALGMLTLKLLESGYGCDIARRARQWARDAAAGDVFDLAAIQRESAADLLQAIRPRGSIPQGENR</sequence>
<keyword evidence="1" id="KW-0812">Transmembrane</keyword>
<dbReference type="RefSeq" id="WP_040041917.1">
    <property type="nucleotide sequence ID" value="NZ_JWJG01000028.1"/>
</dbReference>
<name>A0A0C1Y8M5_9BURK</name>
<proteinExistence type="predicted"/>
<dbReference type="AlphaFoldDB" id="A0A0C1Y8M5"/>
<comment type="caution">
    <text evidence="2">The sequence shown here is derived from an EMBL/GenBank/DDBJ whole genome shotgun (WGS) entry which is preliminary data.</text>
</comment>
<keyword evidence="3" id="KW-1185">Reference proteome</keyword>
<evidence type="ECO:0000313" key="3">
    <source>
        <dbReference type="Proteomes" id="UP000031572"/>
    </source>
</evidence>
<keyword evidence="1" id="KW-0472">Membrane</keyword>